<gene>
    <name evidence="11" type="ORF">RCNV-Herman-083</name>
</gene>
<keyword evidence="7" id="KW-0735">Signal-anchor</keyword>
<evidence type="ECO:0000256" key="10">
    <source>
        <dbReference type="ARBA" id="ARBA00023296"/>
    </source>
</evidence>
<protein>
    <submittedName>
        <fullName evidence="11">Entry-fusion complex component, myristylprotein</fullName>
    </submittedName>
</protein>
<accession>A0A0G3G4D9</accession>
<dbReference type="GeneID" id="24528117"/>
<name>A0A0G3G4D9_RACVI</name>
<keyword evidence="5" id="KW-0946">Virion</keyword>
<organism evidence="11 12">
    <name type="scientific">Raccoon poxvirus</name>
    <name type="common">RCN</name>
    <dbReference type="NCBI Taxonomy" id="10256"/>
    <lineage>
        <taxon>Viruses</taxon>
        <taxon>Varidnaviria</taxon>
        <taxon>Bamfordvirae</taxon>
        <taxon>Nucleocytoviricota</taxon>
        <taxon>Pokkesviricetes</taxon>
        <taxon>Chitovirales</taxon>
        <taxon>Poxviridae</taxon>
        <taxon>Chordopoxvirinae</taxon>
        <taxon>Orthopoxvirus</taxon>
        <taxon>Orthopoxvirus raccoonpox</taxon>
    </lineage>
</organism>
<dbReference type="OrthoDB" id="9778at10239"/>
<evidence type="ECO:0000256" key="7">
    <source>
        <dbReference type="ARBA" id="ARBA00022968"/>
    </source>
</evidence>
<dbReference type="InterPro" id="IPR004251">
    <property type="entry name" value="Pox_virus_G9/A16"/>
</dbReference>
<keyword evidence="12" id="KW-1185">Reference proteome</keyword>
<dbReference type="GO" id="GO:0055036">
    <property type="term" value="C:virion membrane"/>
    <property type="evidence" value="ECO:0007669"/>
    <property type="project" value="UniProtKB-SubCell"/>
</dbReference>
<keyword evidence="4" id="KW-0812">Transmembrane</keyword>
<evidence type="ECO:0000256" key="2">
    <source>
        <dbReference type="ARBA" id="ARBA00022506"/>
    </source>
</evidence>
<evidence type="ECO:0000256" key="8">
    <source>
        <dbReference type="ARBA" id="ARBA00022989"/>
    </source>
</evidence>
<dbReference type="GO" id="GO:0039663">
    <property type="term" value="P:membrane fusion involved in viral entry into host cell"/>
    <property type="evidence" value="ECO:0007669"/>
    <property type="project" value="UniProtKB-KW"/>
</dbReference>
<dbReference type="RefSeq" id="YP_009143395.1">
    <property type="nucleotide sequence ID" value="NC_027213.1"/>
</dbReference>
<comment type="subcellular location">
    <subcellularLocation>
        <location evidence="1">Virion membrane</location>
        <topology evidence="1">Single-pass membrane protein</topology>
    </subcellularLocation>
</comment>
<dbReference type="Proteomes" id="UP000101745">
    <property type="component" value="Segment"/>
</dbReference>
<keyword evidence="2" id="KW-1168">Fusion of virus membrane with host membrane</keyword>
<keyword evidence="6" id="KW-0261">Viral envelope protein</keyword>
<evidence type="ECO:0000313" key="11">
    <source>
        <dbReference type="EMBL" id="AKJ93716.1"/>
    </source>
</evidence>
<evidence type="ECO:0000256" key="5">
    <source>
        <dbReference type="ARBA" id="ARBA00022844"/>
    </source>
</evidence>
<sequence length="341" mass="38802">MGGGVSVPLPKQDPPPGIPTDEMLLNVDKMHDVIAPAKLLEYVHIGPLTKDRESKVKKTYPEFRIVNTGPGGLSALLRERYNGTAPNCCRTFNRTHYWKKDGKILDKYEADAVLESCWPDVHDTSKCDVDLFDWCRGEDTFETNICHQWIGSAFNRSDRTAEGQQSLMNLYNKMQQLCIADASIPICESFLHHLRAHDTEGSKEMLDYILRQQSADFKQRYMKCSYPNRSKLEEALKHSEPRECWDPECSNANVNFLLTRNYNNLGLCNIVRCNTSVNNLQMDKTSSLRLSCGLSGSNRFSTVPVNRAKVVQHNIKHSFDIKIHLISLLSLLVIWILIVAI</sequence>
<evidence type="ECO:0000256" key="6">
    <source>
        <dbReference type="ARBA" id="ARBA00022879"/>
    </source>
</evidence>
<keyword evidence="9" id="KW-0472">Membrane</keyword>
<evidence type="ECO:0000256" key="1">
    <source>
        <dbReference type="ARBA" id="ARBA00004381"/>
    </source>
</evidence>
<proteinExistence type="predicted"/>
<evidence type="ECO:0000313" key="12">
    <source>
        <dbReference type="Proteomes" id="UP000101745"/>
    </source>
</evidence>
<organismHost>
    <name type="scientific">Procyon lotor</name>
    <name type="common">Raccoon</name>
    <dbReference type="NCBI Taxonomy" id="9654"/>
</organismHost>
<dbReference type="GO" id="GO:0019031">
    <property type="term" value="C:viral envelope"/>
    <property type="evidence" value="ECO:0007669"/>
    <property type="project" value="UniProtKB-KW"/>
</dbReference>
<evidence type="ECO:0000256" key="4">
    <source>
        <dbReference type="ARBA" id="ARBA00022692"/>
    </source>
</evidence>
<evidence type="ECO:0000256" key="3">
    <source>
        <dbReference type="ARBA" id="ARBA00022595"/>
    </source>
</evidence>
<evidence type="ECO:0000256" key="9">
    <source>
        <dbReference type="ARBA" id="ARBA00023136"/>
    </source>
</evidence>
<dbReference type="EMBL" id="KP143769">
    <property type="protein sequence ID" value="AKJ93716.1"/>
    <property type="molecule type" value="Genomic_DNA"/>
</dbReference>
<dbReference type="Pfam" id="PF03003">
    <property type="entry name" value="Pox_G9-A16"/>
    <property type="match status" value="1"/>
</dbReference>
<dbReference type="KEGG" id="vg:24528117"/>
<keyword evidence="10" id="KW-1160">Virus entry into host cell</keyword>
<dbReference type="GO" id="GO:0046718">
    <property type="term" value="P:symbiont entry into host cell"/>
    <property type="evidence" value="ECO:0007669"/>
    <property type="project" value="UniProtKB-KW"/>
</dbReference>
<keyword evidence="8" id="KW-1133">Transmembrane helix</keyword>
<reference evidence="11 12" key="1">
    <citation type="journal article" date="2015" name="J. Gen. Virol.">
        <title>Genome sequence and comparative virulence of raccoonpox virus: the first North American poxvirus sequence.</title>
        <authorList>
            <person name="Fleischauer C."/>
            <person name="Upton C."/>
            <person name="Victoria J."/>
            <person name="Jones G.J."/>
            <person name="Roper R.L."/>
        </authorList>
    </citation>
    <scope>NUCLEOTIDE SEQUENCE [LARGE SCALE GENOMIC DNA]</scope>
    <source>
        <strain evidence="11 12">Herman</strain>
    </source>
</reference>
<keyword evidence="3" id="KW-1162">Viral penetration into host cytoplasm</keyword>